<protein>
    <submittedName>
        <fullName evidence="2">Uncharacterized protein</fullName>
    </submittedName>
</protein>
<evidence type="ECO:0000313" key="3">
    <source>
        <dbReference type="Proteomes" id="UP000241769"/>
    </source>
</evidence>
<name>A0A2P6MVX1_9EUKA</name>
<dbReference type="EMBL" id="MDYQ01000362">
    <property type="protein sequence ID" value="PRP75796.1"/>
    <property type="molecule type" value="Genomic_DNA"/>
</dbReference>
<dbReference type="Proteomes" id="UP000241769">
    <property type="component" value="Unassembled WGS sequence"/>
</dbReference>
<feature type="region of interest" description="Disordered" evidence="1">
    <location>
        <begin position="52"/>
        <end position="75"/>
    </location>
</feature>
<reference evidence="2 3" key="1">
    <citation type="journal article" date="2018" name="Genome Biol. Evol.">
        <title>Multiple Roots of Fruiting Body Formation in Amoebozoa.</title>
        <authorList>
            <person name="Hillmann F."/>
            <person name="Forbes G."/>
            <person name="Novohradska S."/>
            <person name="Ferling I."/>
            <person name="Riege K."/>
            <person name="Groth M."/>
            <person name="Westermann M."/>
            <person name="Marz M."/>
            <person name="Spaller T."/>
            <person name="Winckler T."/>
            <person name="Schaap P."/>
            <person name="Glockner G."/>
        </authorList>
    </citation>
    <scope>NUCLEOTIDE SEQUENCE [LARGE SCALE GENOMIC DNA]</scope>
    <source>
        <strain evidence="2 3">Jena</strain>
    </source>
</reference>
<comment type="caution">
    <text evidence="2">The sequence shown here is derived from an EMBL/GenBank/DDBJ whole genome shotgun (WGS) entry which is preliminary data.</text>
</comment>
<dbReference type="InParanoid" id="A0A2P6MVX1"/>
<organism evidence="2 3">
    <name type="scientific">Planoprotostelium fungivorum</name>
    <dbReference type="NCBI Taxonomy" id="1890364"/>
    <lineage>
        <taxon>Eukaryota</taxon>
        <taxon>Amoebozoa</taxon>
        <taxon>Evosea</taxon>
        <taxon>Variosea</taxon>
        <taxon>Cavosteliida</taxon>
        <taxon>Cavosteliaceae</taxon>
        <taxon>Planoprotostelium</taxon>
    </lineage>
</organism>
<dbReference type="AlphaFoldDB" id="A0A2P6MVX1"/>
<accession>A0A2P6MVX1</accession>
<gene>
    <name evidence="2" type="ORF">PROFUN_08790</name>
</gene>
<evidence type="ECO:0000313" key="2">
    <source>
        <dbReference type="EMBL" id="PRP75796.1"/>
    </source>
</evidence>
<feature type="compositionally biased region" description="Polar residues" evidence="1">
    <location>
        <begin position="53"/>
        <end position="69"/>
    </location>
</feature>
<proteinExistence type="predicted"/>
<keyword evidence="3" id="KW-1185">Reference proteome</keyword>
<evidence type="ECO:0000256" key="1">
    <source>
        <dbReference type="SAM" id="MobiDB-lite"/>
    </source>
</evidence>
<sequence length="328" mass="36391">MKPENLEKSAVRLLAELYGNVESHVSESYACLMNARNIPDKGEVSFEAEQHINNKTRNTNEVATGSEASSKQKETSVHLIHRSSKPCHLSIGYKSEGRCCCCDACSHPANDGTVILYKPRGNTQALEDKSLSSSSAQQLNTSVVDVVRPAQAPNMAPSAVAQPPIILTEKDLLLQRQVGNILALSRGTELLSKQPRREPFHFCLFCSLTRLSSQAETTNVIKVSHPLSSPCTREDASHPPLSARFVMPGQRKLDVSVVDVVQIVICGVRLITHIDTRLVSEKHPVYDPRVKITHRSIVHTPDRAIDSQPHFYEHIQRQSVRINGSWKK</sequence>